<dbReference type="PANTHER" id="PTHR11439:SF440">
    <property type="entry name" value="INTEGRASE CATALYTIC DOMAIN-CONTAINING PROTEIN"/>
    <property type="match status" value="1"/>
</dbReference>
<protein>
    <submittedName>
        <fullName evidence="1">Retrotransposon Polyprotein</fullName>
    </submittedName>
</protein>
<name>A0A2P4YSY9_9STRA</name>
<organism evidence="1 2">
    <name type="scientific">Phytophthora palmivora</name>
    <dbReference type="NCBI Taxonomy" id="4796"/>
    <lineage>
        <taxon>Eukaryota</taxon>
        <taxon>Sar</taxon>
        <taxon>Stramenopiles</taxon>
        <taxon>Oomycota</taxon>
        <taxon>Peronosporomycetes</taxon>
        <taxon>Peronosporales</taxon>
        <taxon>Peronosporaceae</taxon>
        <taxon>Phytophthora</taxon>
    </lineage>
</organism>
<dbReference type="PANTHER" id="PTHR11439">
    <property type="entry name" value="GAG-POL-RELATED RETROTRANSPOSON"/>
    <property type="match status" value="1"/>
</dbReference>
<evidence type="ECO:0000313" key="2">
    <source>
        <dbReference type="Proteomes" id="UP000237271"/>
    </source>
</evidence>
<evidence type="ECO:0000313" key="1">
    <source>
        <dbReference type="EMBL" id="POM80889.1"/>
    </source>
</evidence>
<keyword evidence="2" id="KW-1185">Reference proteome</keyword>
<reference evidence="1 2" key="1">
    <citation type="journal article" date="2017" name="Genome Biol. Evol.">
        <title>Phytophthora megakarya and P. palmivora, closely related causal agents of cacao black pod rot, underwent increases in genome sizes and gene numbers by different mechanisms.</title>
        <authorList>
            <person name="Ali S.S."/>
            <person name="Shao J."/>
            <person name="Lary D.J."/>
            <person name="Kronmiller B."/>
            <person name="Shen D."/>
            <person name="Strem M.D."/>
            <person name="Amoako-Attah I."/>
            <person name="Akrofi A.Y."/>
            <person name="Begoude B.A."/>
            <person name="Ten Hoopen G.M."/>
            <person name="Coulibaly K."/>
            <person name="Kebe B.I."/>
            <person name="Melnick R.L."/>
            <person name="Guiltinan M.J."/>
            <person name="Tyler B.M."/>
            <person name="Meinhardt L.W."/>
            <person name="Bailey B.A."/>
        </authorList>
    </citation>
    <scope>NUCLEOTIDE SEQUENCE [LARGE SCALE GENOMIC DNA]</scope>
    <source>
        <strain evidence="2">sbr112.9</strain>
    </source>
</reference>
<dbReference type="AlphaFoldDB" id="A0A2P4YSY9"/>
<accession>A0A2P4YSY9</accession>
<sequence length="184" mass="19928">MKIAKRVLRYLAGTTTARLHMGGMSGGGMVEVSSYTDTDFAADKSTRKSVSGVLVTFGGMPVGWQVKHQSSVALSTAEAEFVAAAVGAKELLGVKNLLTEIGMQVAQPMHMMVDNQSAIEQIENETASRSSKHVDEKLKFVRGTSEKGVINPTYVAMSEMLADIFTKSLPVSRKREFREKIGVK</sequence>
<dbReference type="EMBL" id="NCKW01000246">
    <property type="protein sequence ID" value="POM80889.1"/>
    <property type="molecule type" value="Genomic_DNA"/>
</dbReference>
<gene>
    <name evidence="1" type="ORF">PHPALM_1220</name>
</gene>
<comment type="caution">
    <text evidence="1">The sequence shown here is derived from an EMBL/GenBank/DDBJ whole genome shotgun (WGS) entry which is preliminary data.</text>
</comment>
<dbReference type="Proteomes" id="UP000237271">
    <property type="component" value="Unassembled WGS sequence"/>
</dbReference>
<dbReference type="OrthoDB" id="105102at2759"/>
<proteinExistence type="predicted"/>
<dbReference type="CDD" id="cd09272">
    <property type="entry name" value="RNase_HI_RT_Ty1"/>
    <property type="match status" value="1"/>
</dbReference>